<organism evidence="2 3">
    <name type="scientific">Brucella pecoris</name>
    <dbReference type="NCBI Taxonomy" id="867683"/>
    <lineage>
        <taxon>Bacteria</taxon>
        <taxon>Pseudomonadati</taxon>
        <taxon>Pseudomonadota</taxon>
        <taxon>Alphaproteobacteria</taxon>
        <taxon>Hyphomicrobiales</taxon>
        <taxon>Brucellaceae</taxon>
        <taxon>Brucella/Ochrobactrum group</taxon>
        <taxon>Brucella</taxon>
    </lineage>
</organism>
<reference evidence="2" key="2">
    <citation type="submission" date="2019-06" db="EMBL/GenBank/DDBJ databases">
        <authorList>
            <person name="Hu M."/>
        </authorList>
    </citation>
    <scope>NUCLEOTIDE SEQUENCE</scope>
    <source>
        <strain evidence="2">08RB2639</strain>
    </source>
</reference>
<evidence type="ECO:0000313" key="3">
    <source>
        <dbReference type="Proteomes" id="UP000313390"/>
    </source>
</evidence>
<reference evidence="1 4" key="3">
    <citation type="submission" date="2020-08" db="EMBL/GenBank/DDBJ databases">
        <title>Genomic Encyclopedia of Type Strains, Phase IV (KMG-IV): sequencing the most valuable type-strain genomes for metagenomic binning, comparative biology and taxonomic classification.</title>
        <authorList>
            <person name="Goeker M."/>
        </authorList>
    </citation>
    <scope>NUCLEOTIDE SEQUENCE [LARGE SCALE GENOMIC DNA]</scope>
    <source>
        <strain evidence="1 4">DSM 23868</strain>
    </source>
</reference>
<dbReference type="Pfam" id="PF24175">
    <property type="entry name" value="SU10_adaptor"/>
    <property type="match status" value="1"/>
</dbReference>
<reference evidence="2 3" key="1">
    <citation type="journal article" date="2011" name="Int. J. Syst. Evol. Microbiol.">
        <title>Ochrobactrum pecoris sp. nov., isolated from farm animals.</title>
        <authorList>
            <person name="Kampfer P."/>
            <person name="Huber B."/>
            <person name="Busse H.J."/>
            <person name="Scholz H.C."/>
            <person name="Tomaso H."/>
            <person name="Hotzel H."/>
            <person name="Melzer F."/>
        </authorList>
    </citation>
    <scope>NUCLEOTIDE SEQUENCE [LARGE SCALE GENOMIC DNA]</scope>
    <source>
        <strain evidence="2 3">08RB2639</strain>
    </source>
</reference>
<dbReference type="Proteomes" id="UP000553980">
    <property type="component" value="Unassembled WGS sequence"/>
</dbReference>
<dbReference type="EMBL" id="JACIEX010000001">
    <property type="protein sequence ID" value="MBB4092394.1"/>
    <property type="molecule type" value="Genomic_DNA"/>
</dbReference>
<evidence type="ECO:0000313" key="4">
    <source>
        <dbReference type="Proteomes" id="UP000553980"/>
    </source>
</evidence>
<gene>
    <name evidence="2" type="ORF">FIB18_00025</name>
    <name evidence="1" type="ORF">GGQ79_000867</name>
</gene>
<evidence type="ECO:0000313" key="1">
    <source>
        <dbReference type="EMBL" id="MBB4092394.1"/>
    </source>
</evidence>
<dbReference type="AlphaFoldDB" id="A0A5C5CUL0"/>
<dbReference type="OrthoDB" id="7220388at2"/>
<accession>A0A5C5CUL0</accession>
<keyword evidence="4" id="KW-1185">Reference proteome</keyword>
<dbReference type="Proteomes" id="UP000313390">
    <property type="component" value="Unassembled WGS sequence"/>
</dbReference>
<comment type="caution">
    <text evidence="2">The sequence shown here is derived from an EMBL/GenBank/DDBJ whole genome shotgun (WGS) entry which is preliminary data.</text>
</comment>
<protein>
    <submittedName>
        <fullName evidence="2">Uncharacterized protein</fullName>
    </submittedName>
</protein>
<dbReference type="RefSeq" id="WP_140018829.1">
    <property type="nucleotide sequence ID" value="NZ_JACIEX010000001.1"/>
</dbReference>
<sequence length="231" mass="25944">MTVKDALTSAASRIMGVRPTVFFSSTKPLEGDLTELVNAVAKDIIKSHDWRVLTKLCTLTGDGTSEGYSLPTDYDRMQKGSSLRSATAPLYGYQPCVDPDEWLMLQMPYGVCSLGRWITFGGQIHIMPKPSLGQEIKFFYQGNQFATDENGVPKGSFEKDNDSFLLDEELLTLGLVWRYRQQKRIDYTDDQALFEKRFNELAGEDKGARVFVEGGSRRRGNASLPYWGELG</sequence>
<name>A0A5C5CUL0_9HYPH</name>
<proteinExistence type="predicted"/>
<evidence type="ECO:0000313" key="2">
    <source>
        <dbReference type="EMBL" id="TNV15189.1"/>
    </source>
</evidence>
<dbReference type="EMBL" id="VEWK01000001">
    <property type="protein sequence ID" value="TNV15189.1"/>
    <property type="molecule type" value="Genomic_DNA"/>
</dbReference>
<dbReference type="InterPro" id="IPR056209">
    <property type="entry name" value="SU10_adaptor"/>
</dbReference>